<dbReference type="InterPro" id="IPR013216">
    <property type="entry name" value="Methyltransf_11"/>
</dbReference>
<evidence type="ECO:0000259" key="2">
    <source>
        <dbReference type="Pfam" id="PF08241"/>
    </source>
</evidence>
<keyword evidence="1" id="KW-0472">Membrane</keyword>
<sequence>MTPSLYQRYRPFPFIGPFIGKKHSSIPVGNMMKFLFNKKLKKVWGDDREVTLVNQEILNNKPVFRKLIAEYYREMAAALQEGGPTLEIGSGGGFFREYHPHAIASDMLQVPGIDVVCDATQLPFREGSLKNIVMRGVLHHIYDPILFFEECERVLAEGGRVIINDPYISPFSYFIYKYIHFEFCDPGADWKFDRGQPLMDCNLALATIVFKKRLADFKQRLPRLKIAHTNYHTFFIYLLTGGYSYPALIPSWMFGPVMVIERLLKPLRMLLSSTLFIVLEKYGAGGDKD</sequence>
<dbReference type="Pfam" id="PF08241">
    <property type="entry name" value="Methyltransf_11"/>
    <property type="match status" value="1"/>
</dbReference>
<organism evidence="3">
    <name type="scientific">uncultured marine microorganism HF4000_APKG8K5</name>
    <dbReference type="NCBI Taxonomy" id="455555"/>
    <lineage>
        <taxon>unclassified sequences</taxon>
        <taxon>environmental samples</taxon>
    </lineage>
</organism>
<dbReference type="Gene3D" id="3.40.50.150">
    <property type="entry name" value="Vaccinia Virus protein VP39"/>
    <property type="match status" value="1"/>
</dbReference>
<proteinExistence type="predicted"/>
<accession>B3TB49</accession>
<dbReference type="SUPFAM" id="SSF53335">
    <property type="entry name" value="S-adenosyl-L-methionine-dependent methyltransferases"/>
    <property type="match status" value="1"/>
</dbReference>
<feature type="transmembrane region" description="Helical" evidence="1">
    <location>
        <begin position="234"/>
        <end position="260"/>
    </location>
</feature>
<reference evidence="3" key="1">
    <citation type="journal article" date="2008" name="ISME J.">
        <title>Genomic patterns of recombination, clonal divergence and environment in marine microbial populations.</title>
        <authorList>
            <person name="Konstantinidis K.T."/>
            <person name="Delong E.F."/>
        </authorList>
    </citation>
    <scope>NUCLEOTIDE SEQUENCE</scope>
</reference>
<dbReference type="AlphaFoldDB" id="B3TB49"/>
<dbReference type="GO" id="GO:0008757">
    <property type="term" value="F:S-adenosylmethionine-dependent methyltransferase activity"/>
    <property type="evidence" value="ECO:0007669"/>
    <property type="project" value="InterPro"/>
</dbReference>
<dbReference type="InterPro" id="IPR029063">
    <property type="entry name" value="SAM-dependent_MTases_sf"/>
</dbReference>
<dbReference type="CDD" id="cd02440">
    <property type="entry name" value="AdoMet_MTases"/>
    <property type="match status" value="1"/>
</dbReference>
<gene>
    <name evidence="3" type="ORF">ALOHA_HF4000APKG8K5ctg1g27</name>
</gene>
<feature type="domain" description="Methyltransferase type 11" evidence="2">
    <location>
        <begin position="115"/>
        <end position="163"/>
    </location>
</feature>
<evidence type="ECO:0000313" key="3">
    <source>
        <dbReference type="EMBL" id="ABZ09814.1"/>
    </source>
</evidence>
<evidence type="ECO:0000256" key="1">
    <source>
        <dbReference type="SAM" id="Phobius"/>
    </source>
</evidence>
<dbReference type="EMBL" id="EU016658">
    <property type="protein sequence ID" value="ABZ09814.1"/>
    <property type="molecule type" value="Genomic_DNA"/>
</dbReference>
<keyword evidence="1" id="KW-1133">Transmembrane helix</keyword>
<protein>
    <recommendedName>
        <fullName evidence="2">Methyltransferase type 11 domain-containing protein</fullName>
    </recommendedName>
</protein>
<keyword evidence="1" id="KW-0812">Transmembrane</keyword>
<name>B3TB49_9ZZZZ</name>